<comment type="caution">
    <text evidence="7">The sequence shown here is derived from an EMBL/GenBank/DDBJ whole genome shotgun (WGS) entry which is preliminary data.</text>
</comment>
<dbReference type="AlphaFoldDB" id="A0A9W8NNZ5"/>
<protein>
    <submittedName>
        <fullName evidence="7">Uncharacterized protein</fullName>
    </submittedName>
</protein>
<organism evidence="7 8">
    <name type="scientific">Xylaria arbuscula</name>
    <dbReference type="NCBI Taxonomy" id="114810"/>
    <lineage>
        <taxon>Eukaryota</taxon>
        <taxon>Fungi</taxon>
        <taxon>Dikarya</taxon>
        <taxon>Ascomycota</taxon>
        <taxon>Pezizomycotina</taxon>
        <taxon>Sordariomycetes</taxon>
        <taxon>Xylariomycetidae</taxon>
        <taxon>Xylariales</taxon>
        <taxon>Xylariaceae</taxon>
        <taxon>Xylaria</taxon>
    </lineage>
</organism>
<dbReference type="Pfam" id="PF13424">
    <property type="entry name" value="TPR_12"/>
    <property type="match status" value="1"/>
</dbReference>
<dbReference type="Proteomes" id="UP001148614">
    <property type="component" value="Unassembled WGS sequence"/>
</dbReference>
<name>A0A9W8NNZ5_9PEZI</name>
<evidence type="ECO:0000256" key="3">
    <source>
        <dbReference type="ARBA" id="ARBA00004370"/>
    </source>
</evidence>
<dbReference type="VEuPathDB" id="FungiDB:F4678DRAFT_479500"/>
<keyword evidence="8" id="KW-1185">Reference proteome</keyword>
<evidence type="ECO:0000313" key="8">
    <source>
        <dbReference type="Proteomes" id="UP001148614"/>
    </source>
</evidence>
<comment type="subcellular location">
    <subcellularLocation>
        <location evidence="2">Endoplasmic reticulum</location>
    </subcellularLocation>
    <subcellularLocation>
        <location evidence="3">Membrane</location>
    </subcellularLocation>
    <subcellularLocation>
        <location evidence="1">Mitochondrion</location>
    </subcellularLocation>
</comment>
<evidence type="ECO:0000256" key="1">
    <source>
        <dbReference type="ARBA" id="ARBA00004173"/>
    </source>
</evidence>
<reference evidence="7" key="1">
    <citation type="submission" date="2022-07" db="EMBL/GenBank/DDBJ databases">
        <title>Genome Sequence of Xylaria arbuscula.</title>
        <authorList>
            <person name="Buettner E."/>
        </authorList>
    </citation>
    <scope>NUCLEOTIDE SEQUENCE</scope>
    <source>
        <strain evidence="7">VT107</strain>
    </source>
</reference>
<dbReference type="PANTHER" id="PTHR48182:SF2">
    <property type="entry name" value="PROTEIN SERAC1"/>
    <property type="match status" value="1"/>
</dbReference>
<dbReference type="PANTHER" id="PTHR48182">
    <property type="entry name" value="PROTEIN SERAC1"/>
    <property type="match status" value="1"/>
</dbReference>
<dbReference type="SUPFAM" id="SSF53474">
    <property type="entry name" value="alpha/beta-Hydrolases"/>
    <property type="match status" value="1"/>
</dbReference>
<evidence type="ECO:0000256" key="5">
    <source>
        <dbReference type="ARBA" id="ARBA00023128"/>
    </source>
</evidence>
<evidence type="ECO:0000256" key="4">
    <source>
        <dbReference type="ARBA" id="ARBA00022824"/>
    </source>
</evidence>
<dbReference type="InterPro" id="IPR027417">
    <property type="entry name" value="P-loop_NTPase"/>
</dbReference>
<dbReference type="InterPro" id="IPR052374">
    <property type="entry name" value="SERAC1"/>
</dbReference>
<dbReference type="InterPro" id="IPR029058">
    <property type="entry name" value="AB_hydrolase_fold"/>
</dbReference>
<dbReference type="GO" id="GO:0005783">
    <property type="term" value="C:endoplasmic reticulum"/>
    <property type="evidence" value="ECO:0007669"/>
    <property type="project" value="UniProtKB-SubCell"/>
</dbReference>
<dbReference type="GO" id="GO:0005739">
    <property type="term" value="C:mitochondrion"/>
    <property type="evidence" value="ECO:0007669"/>
    <property type="project" value="UniProtKB-SubCell"/>
</dbReference>
<proteinExistence type="predicted"/>
<dbReference type="EMBL" id="JANPWZ010000022">
    <property type="protein sequence ID" value="KAJ3580205.1"/>
    <property type="molecule type" value="Genomic_DNA"/>
</dbReference>
<evidence type="ECO:0000256" key="6">
    <source>
        <dbReference type="ARBA" id="ARBA00023136"/>
    </source>
</evidence>
<keyword evidence="5" id="KW-0496">Mitochondrion</keyword>
<dbReference type="Gene3D" id="3.40.50.1820">
    <property type="entry name" value="alpha/beta hydrolase"/>
    <property type="match status" value="1"/>
</dbReference>
<dbReference type="Gene3D" id="1.25.40.10">
    <property type="entry name" value="Tetratricopeptide repeat domain"/>
    <property type="match status" value="1"/>
</dbReference>
<evidence type="ECO:0000256" key="2">
    <source>
        <dbReference type="ARBA" id="ARBA00004240"/>
    </source>
</evidence>
<keyword evidence="6" id="KW-0472">Membrane</keyword>
<gene>
    <name evidence="7" type="ORF">NPX13_g347</name>
</gene>
<dbReference type="GO" id="GO:0016020">
    <property type="term" value="C:membrane"/>
    <property type="evidence" value="ECO:0007669"/>
    <property type="project" value="UniProtKB-SubCell"/>
</dbReference>
<dbReference type="SUPFAM" id="SSF48452">
    <property type="entry name" value="TPR-like"/>
    <property type="match status" value="1"/>
</dbReference>
<keyword evidence="4" id="KW-0256">Endoplasmic reticulum</keyword>
<dbReference type="Gene3D" id="3.40.50.300">
    <property type="entry name" value="P-loop containing nucleotide triphosphate hydrolases"/>
    <property type="match status" value="1"/>
</dbReference>
<accession>A0A9W8NNZ5</accession>
<evidence type="ECO:0000313" key="7">
    <source>
        <dbReference type="EMBL" id="KAJ3580205.1"/>
    </source>
</evidence>
<dbReference type="InterPro" id="IPR011990">
    <property type="entry name" value="TPR-like_helical_dom_sf"/>
</dbReference>
<dbReference type="Pfam" id="PF13374">
    <property type="entry name" value="TPR_10"/>
    <property type="match status" value="1"/>
</dbReference>
<sequence>MMIGLRLWKWGRRDRVGRDVESAIAPGPSEGRPNLIHAISQTEDNTGLKTLYDPTERKLEIEVDIICIHGIGGHREGTWTATEPQTGRTTLWIKDFLPTQLPNARIMTYGYSSQVFSIKHLTQRILYSHSKALLAALDSNRQDISATNRPVIFIAHSLGGLIVKSALIHANNDTVFKDILLSTAGMVFFGTPHQGAPDSKRSWINIVSDLVGHKIDCSRMRNTMESDLRWLQFQLEQYKSLDGWFPTHCLYEAEPSEPGSDASTVSQLSDQPSVLVLLTLYNQVIPRVAAIPFELLNTTTLSSSPRRQHHDDLCKWPRQDSEYHDAMEPLITMCEKSRNLVRKNVLVYRWGRELDPLGVKDDNEDDFRIAISLPRYRSMPFLGRDSELRALHDYLSTPEILTPATLLGPPGIGKTQIALEYAYTYQSHYRSIFWIDAQNRFTLHSSCLKCVEQLKNHYVGVSRGDDQLKALHGLQLGGLVDEEGRIQSCQDTPELLFSVLSEWLKRKGNSGWLLILDGVARESDLRKFHIDKFLDSPTNGRIVVTSQSFHRGEKFIIHELEQDDAVRLLRYTSELKEISDDKACELVDQLGRLPLAIQQAVAFLSRTEWSIDRYSQSLLMNTQKSKTDPHFKHAPVLATWQVSLQHLDENSAELLDTVAFLSDNDVSVDFIKNRILQSQSSARTFVMDESLRVLKNHSLIRHNSATQMITVNHSALNKFLRETKENTTEDYISRAKMACSSVSSYLRSSIDDENSITYTAKQFRLEEELLPCMERCVDYIKVLSPEEADWRTLGDVCRRQGRHDLARRFYDVIVIDHQEMPLQAELLLQDLHDMEYSLGPTHIRTLGSAVLLASRYQEEGEHAKAEVIWRRANSSQSRALGDYHPLTLKTAARLALTLQQQGKYSQAKAIYSSTSTATAMVLGDKNPETLMLMANVAMMYTLERRFDEADQEYKRVLEKMKEVLGPDHVHVRKIQRYMILNNQRRPNVEGVSGDILLDGF</sequence>
<dbReference type="SUPFAM" id="SSF52540">
    <property type="entry name" value="P-loop containing nucleoside triphosphate hydrolases"/>
    <property type="match status" value="1"/>
</dbReference>